<name>A0A164MM56_9NOCA</name>
<dbReference type="SUPFAM" id="SSF51679">
    <property type="entry name" value="Bacterial luciferase-like"/>
    <property type="match status" value="1"/>
</dbReference>
<dbReference type="InterPro" id="IPR019923">
    <property type="entry name" value="Lucif-like_OxRdtase_MSMEG_2516"/>
</dbReference>
<protein>
    <submittedName>
        <fullName evidence="6">F420-dependent oxidoreductase</fullName>
    </submittedName>
</protein>
<keyword evidence="4" id="KW-0503">Monooxygenase</keyword>
<dbReference type="NCBIfam" id="TIGR03621">
    <property type="entry name" value="F420_MSMEG_2516"/>
    <property type="match status" value="1"/>
</dbReference>
<dbReference type="Proteomes" id="UP000076512">
    <property type="component" value="Unassembled WGS sequence"/>
</dbReference>
<keyword evidence="7" id="KW-1185">Reference proteome</keyword>
<gene>
    <name evidence="6" type="ORF">AWN90_33185</name>
</gene>
<dbReference type="STRING" id="455432.AWN90_33185"/>
<dbReference type="InterPro" id="IPR050172">
    <property type="entry name" value="SsuD_RutA_monooxygenase"/>
</dbReference>
<evidence type="ECO:0000313" key="7">
    <source>
        <dbReference type="Proteomes" id="UP000076512"/>
    </source>
</evidence>
<feature type="domain" description="Luciferase-like" evidence="5">
    <location>
        <begin position="16"/>
        <end position="174"/>
    </location>
</feature>
<keyword evidence="3" id="KW-0560">Oxidoreductase</keyword>
<evidence type="ECO:0000259" key="5">
    <source>
        <dbReference type="Pfam" id="PF00296"/>
    </source>
</evidence>
<dbReference type="GO" id="GO:0008726">
    <property type="term" value="F:alkanesulfonate monooxygenase activity"/>
    <property type="evidence" value="ECO:0007669"/>
    <property type="project" value="TreeGrafter"/>
</dbReference>
<dbReference type="InterPro" id="IPR011251">
    <property type="entry name" value="Luciferase-like_dom"/>
</dbReference>
<proteinExistence type="predicted"/>
<dbReference type="Gene3D" id="3.20.20.30">
    <property type="entry name" value="Luciferase-like domain"/>
    <property type="match status" value="1"/>
</dbReference>
<dbReference type="GO" id="GO:0046306">
    <property type="term" value="P:alkanesulfonate catabolic process"/>
    <property type="evidence" value="ECO:0007669"/>
    <property type="project" value="TreeGrafter"/>
</dbReference>
<keyword evidence="2" id="KW-0288">FMN</keyword>
<dbReference type="AlphaFoldDB" id="A0A164MM56"/>
<evidence type="ECO:0000256" key="1">
    <source>
        <dbReference type="ARBA" id="ARBA00022630"/>
    </source>
</evidence>
<evidence type="ECO:0000256" key="3">
    <source>
        <dbReference type="ARBA" id="ARBA00023002"/>
    </source>
</evidence>
<evidence type="ECO:0000256" key="4">
    <source>
        <dbReference type="ARBA" id="ARBA00023033"/>
    </source>
</evidence>
<evidence type="ECO:0000256" key="2">
    <source>
        <dbReference type="ARBA" id="ARBA00022643"/>
    </source>
</evidence>
<sequence>MTQPFRFGVNLSSASRTTWVEKCRKAEELGYDVIGVPDHIGLPAPFPALMLAAEVTERVRVGTYVLNAPFFNSGLLARDVATLDQFTDGRVELGLGAGYVQGEFDAIGMRFPSAGERVDMLAETVATLRRHFADPGYRPRPARPSGPPLLIAGWGDRVLRLAAEHADIVAFVGASTSNDGTLRLAGATETAQRVRYVRGLLGDRADTVEFNLLIQRLVAPGESAGVSAELRGYISPDATDELDQVPTLLTGTPAQMADSLRERRERYGFNYFTVLESNLEKFAPLIELLR</sequence>
<dbReference type="PANTHER" id="PTHR42847">
    <property type="entry name" value="ALKANESULFONATE MONOOXYGENASE"/>
    <property type="match status" value="1"/>
</dbReference>
<dbReference type="PANTHER" id="PTHR42847:SF4">
    <property type="entry name" value="ALKANESULFONATE MONOOXYGENASE-RELATED"/>
    <property type="match status" value="1"/>
</dbReference>
<reference evidence="6 7" key="1">
    <citation type="submission" date="2016-04" db="EMBL/GenBank/DDBJ databases">
        <authorList>
            <person name="Evans L.H."/>
            <person name="Alamgir A."/>
            <person name="Owens N."/>
            <person name="Weber N.D."/>
            <person name="Virtaneva K."/>
            <person name="Barbian K."/>
            <person name="Babar A."/>
            <person name="Rosenke K."/>
        </authorList>
    </citation>
    <scope>NUCLEOTIDE SEQUENCE [LARGE SCALE GENOMIC DNA]</scope>
    <source>
        <strain evidence="6 7">IFM 0406</strain>
    </source>
</reference>
<keyword evidence="1" id="KW-0285">Flavoprotein</keyword>
<evidence type="ECO:0000313" key="6">
    <source>
        <dbReference type="EMBL" id="KZM73483.1"/>
    </source>
</evidence>
<comment type="caution">
    <text evidence="6">The sequence shown here is derived from an EMBL/GenBank/DDBJ whole genome shotgun (WGS) entry which is preliminary data.</text>
</comment>
<dbReference type="RefSeq" id="WP_067590917.1">
    <property type="nucleotide sequence ID" value="NZ_JABMCZ010000001.1"/>
</dbReference>
<dbReference type="InterPro" id="IPR036661">
    <property type="entry name" value="Luciferase-like_sf"/>
</dbReference>
<dbReference type="Pfam" id="PF00296">
    <property type="entry name" value="Bac_luciferase"/>
    <property type="match status" value="1"/>
</dbReference>
<dbReference type="EMBL" id="LWGR01000007">
    <property type="protein sequence ID" value="KZM73483.1"/>
    <property type="molecule type" value="Genomic_DNA"/>
</dbReference>
<dbReference type="OrthoDB" id="4288123at2"/>
<organism evidence="6 7">
    <name type="scientific">Nocardia terpenica</name>
    <dbReference type="NCBI Taxonomy" id="455432"/>
    <lineage>
        <taxon>Bacteria</taxon>
        <taxon>Bacillati</taxon>
        <taxon>Actinomycetota</taxon>
        <taxon>Actinomycetes</taxon>
        <taxon>Mycobacteriales</taxon>
        <taxon>Nocardiaceae</taxon>
        <taxon>Nocardia</taxon>
    </lineage>
</organism>
<accession>A0A164MM56</accession>